<evidence type="ECO:0000313" key="8">
    <source>
        <dbReference type="EMBL" id="KAK6532135.1"/>
    </source>
</evidence>
<dbReference type="EC" id="1.2.1.3" evidence="3"/>
<dbReference type="EMBL" id="JAVHJO010000012">
    <property type="protein sequence ID" value="KAK6532135.1"/>
    <property type="molecule type" value="Genomic_DNA"/>
</dbReference>
<dbReference type="InterPro" id="IPR015590">
    <property type="entry name" value="Aldehyde_DH_dom"/>
</dbReference>
<dbReference type="PANTHER" id="PTHR11699">
    <property type="entry name" value="ALDEHYDE DEHYDROGENASE-RELATED"/>
    <property type="match status" value="1"/>
</dbReference>
<organism evidence="8 9">
    <name type="scientific">Orbilia ellipsospora</name>
    <dbReference type="NCBI Taxonomy" id="2528407"/>
    <lineage>
        <taxon>Eukaryota</taxon>
        <taxon>Fungi</taxon>
        <taxon>Dikarya</taxon>
        <taxon>Ascomycota</taxon>
        <taxon>Pezizomycotina</taxon>
        <taxon>Orbiliomycetes</taxon>
        <taxon>Orbiliales</taxon>
        <taxon>Orbiliaceae</taxon>
        <taxon>Orbilia</taxon>
    </lineage>
</organism>
<name>A0AAV9X157_9PEZI</name>
<evidence type="ECO:0000256" key="5">
    <source>
        <dbReference type="PROSITE-ProRule" id="PRU10007"/>
    </source>
</evidence>
<dbReference type="InterPro" id="IPR016160">
    <property type="entry name" value="Ald_DH_CS_CYS"/>
</dbReference>
<keyword evidence="9" id="KW-1185">Reference proteome</keyword>
<evidence type="ECO:0000256" key="4">
    <source>
        <dbReference type="ARBA" id="ARBA00049194"/>
    </source>
</evidence>
<dbReference type="Gene3D" id="3.40.605.10">
    <property type="entry name" value="Aldehyde Dehydrogenase, Chain A, domain 1"/>
    <property type="match status" value="1"/>
</dbReference>
<dbReference type="CDD" id="cd07114">
    <property type="entry name" value="ALDH_DhaS"/>
    <property type="match status" value="1"/>
</dbReference>
<feature type="domain" description="Aldehyde dehydrogenase" evidence="7">
    <location>
        <begin position="18"/>
        <end position="489"/>
    </location>
</feature>
<gene>
    <name evidence="8" type="ORF">TWF694_003295</name>
</gene>
<comment type="catalytic activity">
    <reaction evidence="4">
        <text>an aldehyde + NAD(+) + H2O = a carboxylate + NADH + 2 H(+)</text>
        <dbReference type="Rhea" id="RHEA:16185"/>
        <dbReference type="ChEBI" id="CHEBI:15377"/>
        <dbReference type="ChEBI" id="CHEBI:15378"/>
        <dbReference type="ChEBI" id="CHEBI:17478"/>
        <dbReference type="ChEBI" id="CHEBI:29067"/>
        <dbReference type="ChEBI" id="CHEBI:57540"/>
        <dbReference type="ChEBI" id="CHEBI:57945"/>
        <dbReference type="EC" id="1.2.1.3"/>
    </reaction>
</comment>
<dbReference type="AlphaFoldDB" id="A0AAV9X157"/>
<feature type="active site" evidence="5">
    <location>
        <position position="249"/>
    </location>
</feature>
<dbReference type="Gene3D" id="3.40.309.10">
    <property type="entry name" value="Aldehyde Dehydrogenase, Chain A, domain 2"/>
    <property type="match status" value="1"/>
</dbReference>
<sequence length="516" mass="55355">MDSTYKMWVAGEERPGKGELIPVEDPSTGEIFAHCHSASPEDVSEIVLHAHKIFKSGIWSKKPRHERANVLDTAADLLTASLPDLISLEVRQTGRAIREMNAQVPSLVRWFKYYASLLRTYERPVLPTVGKLVNWVDRNPLGVVVQITPFNHPLLIAVKKLAPALAAGNSVILKPSELTPLTSLLLGKILKEAGIPDGVFSVVPGYGVTTGKALVSHPLVRKVDVTGGTVAGKAIGAIVGGNLAKYTAELGGKAPLVVFENADVQAAVNGVAFGAFIASGQTCVAATRIIVQDTIYDTVLKTLTAKAESIARRIGSPKNPESMMGPLISARQLSNVENLVNDAVSSNQAFAVTGGKRMTGTSSLDGSDLAKGYFYPPTLLASIFPETILKTRIWKEEAFGPVIVIVPFSTEEEAIRLANDSEFGLGAAIWTKDLSQAFRVSEEIDAGIVWVNTHHRNDPSSPWGGAKPESGVGSENGVEAYNAYTKCKSTIMNYASSEEMAADDWFREGKGDVRYG</sequence>
<dbReference type="InterPro" id="IPR016163">
    <property type="entry name" value="Ald_DH_C"/>
</dbReference>
<accession>A0AAV9X157</accession>
<evidence type="ECO:0000256" key="2">
    <source>
        <dbReference type="ARBA" id="ARBA00023002"/>
    </source>
</evidence>
<dbReference type="InterPro" id="IPR029510">
    <property type="entry name" value="Ald_DH_CS_GLU"/>
</dbReference>
<dbReference type="Pfam" id="PF00171">
    <property type="entry name" value="Aldedh"/>
    <property type="match status" value="1"/>
</dbReference>
<keyword evidence="2 6" id="KW-0560">Oxidoreductase</keyword>
<dbReference type="PROSITE" id="PS00687">
    <property type="entry name" value="ALDEHYDE_DEHYDR_GLU"/>
    <property type="match status" value="1"/>
</dbReference>
<dbReference type="PROSITE" id="PS00070">
    <property type="entry name" value="ALDEHYDE_DEHYDR_CYS"/>
    <property type="match status" value="1"/>
</dbReference>
<dbReference type="FunFam" id="3.40.309.10:FF:000009">
    <property type="entry name" value="Aldehyde dehydrogenase A"/>
    <property type="match status" value="1"/>
</dbReference>
<evidence type="ECO:0000259" key="7">
    <source>
        <dbReference type="Pfam" id="PF00171"/>
    </source>
</evidence>
<protein>
    <recommendedName>
        <fullName evidence="3">aldehyde dehydrogenase (NAD(+))</fullName>
        <ecNumber evidence="3">1.2.1.3</ecNumber>
    </recommendedName>
</protein>
<proteinExistence type="inferred from homology"/>
<comment type="caution">
    <text evidence="8">The sequence shown here is derived from an EMBL/GenBank/DDBJ whole genome shotgun (WGS) entry which is preliminary data.</text>
</comment>
<reference evidence="8 9" key="1">
    <citation type="submission" date="2019-10" db="EMBL/GenBank/DDBJ databases">
        <authorList>
            <person name="Palmer J.M."/>
        </authorList>
    </citation>
    <scope>NUCLEOTIDE SEQUENCE [LARGE SCALE GENOMIC DNA]</scope>
    <source>
        <strain evidence="8 9">TWF694</strain>
    </source>
</reference>
<evidence type="ECO:0000313" key="9">
    <source>
        <dbReference type="Proteomes" id="UP001365542"/>
    </source>
</evidence>
<dbReference type="GO" id="GO:0004029">
    <property type="term" value="F:aldehyde dehydrogenase (NAD+) activity"/>
    <property type="evidence" value="ECO:0007669"/>
    <property type="project" value="UniProtKB-EC"/>
</dbReference>
<dbReference type="InterPro" id="IPR016161">
    <property type="entry name" value="Ald_DH/histidinol_DH"/>
</dbReference>
<dbReference type="InterPro" id="IPR016162">
    <property type="entry name" value="Ald_DH_N"/>
</dbReference>
<dbReference type="SUPFAM" id="SSF53720">
    <property type="entry name" value="ALDH-like"/>
    <property type="match status" value="1"/>
</dbReference>
<comment type="similarity">
    <text evidence="1 6">Belongs to the aldehyde dehydrogenase family.</text>
</comment>
<evidence type="ECO:0000256" key="3">
    <source>
        <dbReference type="ARBA" id="ARBA00024226"/>
    </source>
</evidence>
<dbReference type="FunFam" id="3.40.605.10:FF:000007">
    <property type="entry name" value="NAD/NADP-dependent betaine aldehyde dehydrogenase"/>
    <property type="match status" value="1"/>
</dbReference>
<evidence type="ECO:0000256" key="1">
    <source>
        <dbReference type="ARBA" id="ARBA00009986"/>
    </source>
</evidence>
<evidence type="ECO:0000256" key="6">
    <source>
        <dbReference type="RuleBase" id="RU003345"/>
    </source>
</evidence>
<dbReference type="Proteomes" id="UP001365542">
    <property type="component" value="Unassembled WGS sequence"/>
</dbReference>